<evidence type="ECO:0000313" key="17">
    <source>
        <dbReference type="Proteomes" id="UP000243205"/>
    </source>
</evidence>
<evidence type="ECO:0000256" key="8">
    <source>
        <dbReference type="ARBA" id="ARBA00022982"/>
    </source>
</evidence>
<gene>
    <name evidence="16" type="ORF">SAMN05661003_10491</name>
</gene>
<evidence type="ECO:0000256" key="14">
    <source>
        <dbReference type="SAM" id="SignalP"/>
    </source>
</evidence>
<dbReference type="PANTHER" id="PTHR30600:SF7">
    <property type="entry name" value="CYTOCHROME C PEROXIDASE-RELATED"/>
    <property type="match status" value="1"/>
</dbReference>
<feature type="binding site" description="covalent" evidence="11">
    <location>
        <position position="224"/>
    </location>
    <ligand>
        <name>heme c</name>
        <dbReference type="ChEBI" id="CHEBI:61717"/>
        <label>2</label>
    </ligand>
</feature>
<feature type="binding site" description="axial binding residue" evidence="12">
    <location>
        <position position="299"/>
    </location>
    <ligand>
        <name>heme c</name>
        <dbReference type="ChEBI" id="CHEBI:61717"/>
        <label>2</label>
    </ligand>
    <ligandPart>
        <name>Fe</name>
        <dbReference type="ChEBI" id="CHEBI:18248"/>
    </ligandPart>
</feature>
<dbReference type="PIRSF" id="PIRSF000294">
    <property type="entry name" value="Cytochrome-c_peroxidase"/>
    <property type="match status" value="1"/>
</dbReference>
<evidence type="ECO:0000256" key="11">
    <source>
        <dbReference type="PIRSR" id="PIRSR000294-1"/>
    </source>
</evidence>
<dbReference type="SUPFAM" id="SSF46626">
    <property type="entry name" value="Cytochrome c"/>
    <property type="match status" value="2"/>
</dbReference>
<dbReference type="GO" id="GO:0004130">
    <property type="term" value="F:cytochrome-c peroxidase activity"/>
    <property type="evidence" value="ECO:0007669"/>
    <property type="project" value="TreeGrafter"/>
</dbReference>
<reference evidence="17" key="1">
    <citation type="submission" date="2016-10" db="EMBL/GenBank/DDBJ databases">
        <authorList>
            <person name="Varghese N."/>
            <person name="Submissions S."/>
        </authorList>
    </citation>
    <scope>NUCLEOTIDE SEQUENCE [LARGE SCALE GENOMIC DNA]</scope>
    <source>
        <strain evidence="17">DSM 8987</strain>
    </source>
</reference>
<keyword evidence="10 12" id="KW-0408">Iron</keyword>
<evidence type="ECO:0000259" key="15">
    <source>
        <dbReference type="PROSITE" id="PS51007"/>
    </source>
</evidence>
<keyword evidence="5 12" id="KW-0479">Metal-binding</keyword>
<dbReference type="GO" id="GO:0042597">
    <property type="term" value="C:periplasmic space"/>
    <property type="evidence" value="ECO:0007669"/>
    <property type="project" value="UniProtKB-SubCell"/>
</dbReference>
<evidence type="ECO:0000256" key="4">
    <source>
        <dbReference type="ARBA" id="ARBA00022617"/>
    </source>
</evidence>
<name>A0A1G7AMZ5_9BACT</name>
<proteinExistence type="predicted"/>
<dbReference type="RefSeq" id="WP_092077150.1">
    <property type="nucleotide sequence ID" value="NZ_CALFZY010000038.1"/>
</dbReference>
<evidence type="ECO:0000256" key="10">
    <source>
        <dbReference type="ARBA" id="ARBA00023004"/>
    </source>
</evidence>
<feature type="binding site" description="axial binding residue" evidence="12">
    <location>
        <position position="79"/>
    </location>
    <ligand>
        <name>heme c</name>
        <dbReference type="ChEBI" id="CHEBI:61717"/>
        <label>1</label>
    </ligand>
    <ligandPart>
        <name>Fe</name>
        <dbReference type="ChEBI" id="CHEBI:18248"/>
    </ligandPart>
</feature>
<dbReference type="FunFam" id="1.10.760.10:FF:000004">
    <property type="entry name" value="Cytochrome c peroxidase"/>
    <property type="match status" value="1"/>
</dbReference>
<protein>
    <submittedName>
        <fullName evidence="16">Cytochrome c peroxidase</fullName>
    </submittedName>
</protein>
<keyword evidence="4 11" id="KW-0349">Heme</keyword>
<dbReference type="OrthoDB" id="9805202at2"/>
<dbReference type="InterPro" id="IPR036909">
    <property type="entry name" value="Cyt_c-like_dom_sf"/>
</dbReference>
<keyword evidence="6 14" id="KW-0732">Signal</keyword>
<dbReference type="Proteomes" id="UP000243205">
    <property type="component" value="Unassembled WGS sequence"/>
</dbReference>
<dbReference type="STRING" id="57664.SAMN05661003_10491"/>
<keyword evidence="7" id="KW-0574">Periplasm</keyword>
<accession>A0A1G7AMZ5</accession>
<comment type="subcellular location">
    <subcellularLocation>
        <location evidence="1">Periplasm</location>
    </subcellularLocation>
</comment>
<keyword evidence="8" id="KW-0249">Electron transport</keyword>
<dbReference type="EMBL" id="FNAQ01000004">
    <property type="protein sequence ID" value="SDE15256.1"/>
    <property type="molecule type" value="Genomic_DNA"/>
</dbReference>
<dbReference type="Gene3D" id="1.10.760.10">
    <property type="entry name" value="Cytochrome c-like domain"/>
    <property type="match status" value="2"/>
</dbReference>
<dbReference type="InterPro" id="IPR051395">
    <property type="entry name" value="Cytochrome_c_Peroxidase/MauG"/>
</dbReference>
<feature type="binding site" description="axial binding residue" evidence="12">
    <location>
        <position position="95"/>
    </location>
    <ligand>
        <name>heme c</name>
        <dbReference type="ChEBI" id="CHEBI:61717"/>
        <label>1</label>
    </ligand>
    <ligandPart>
        <name>Fe</name>
        <dbReference type="ChEBI" id="CHEBI:18248"/>
    </ligandPart>
</feature>
<feature type="binding site" description="covalent" evidence="11">
    <location>
        <position position="75"/>
    </location>
    <ligand>
        <name>heme c</name>
        <dbReference type="ChEBI" id="CHEBI:61717"/>
        <label>1</label>
    </ligand>
</feature>
<keyword evidence="3 16" id="KW-0575">Peroxidase</keyword>
<evidence type="ECO:0000256" key="12">
    <source>
        <dbReference type="PIRSR" id="PIRSR000294-2"/>
    </source>
</evidence>
<evidence type="ECO:0000256" key="2">
    <source>
        <dbReference type="ARBA" id="ARBA00022448"/>
    </source>
</evidence>
<dbReference type="PANTHER" id="PTHR30600">
    <property type="entry name" value="CYTOCHROME C PEROXIDASE-RELATED"/>
    <property type="match status" value="1"/>
</dbReference>
<dbReference type="InterPro" id="IPR009056">
    <property type="entry name" value="Cyt_c-like_dom"/>
</dbReference>
<evidence type="ECO:0000256" key="9">
    <source>
        <dbReference type="ARBA" id="ARBA00023002"/>
    </source>
</evidence>
<organism evidence="16 17">
    <name type="scientific">Desulfuromonas thiophila</name>
    <dbReference type="NCBI Taxonomy" id="57664"/>
    <lineage>
        <taxon>Bacteria</taxon>
        <taxon>Pseudomonadati</taxon>
        <taxon>Thermodesulfobacteriota</taxon>
        <taxon>Desulfuromonadia</taxon>
        <taxon>Desulfuromonadales</taxon>
        <taxon>Desulfuromonadaceae</taxon>
        <taxon>Desulfuromonas</taxon>
    </lineage>
</organism>
<keyword evidence="17" id="KW-1185">Reference proteome</keyword>
<dbReference type="GO" id="GO:0046872">
    <property type="term" value="F:metal ion binding"/>
    <property type="evidence" value="ECO:0007669"/>
    <property type="project" value="UniProtKB-KW"/>
</dbReference>
<dbReference type="InterPro" id="IPR026259">
    <property type="entry name" value="MauG/Cytc_peroxidase"/>
</dbReference>
<feature type="domain" description="Cytochrome c" evidence="15">
    <location>
        <begin position="207"/>
        <end position="324"/>
    </location>
</feature>
<dbReference type="InterPro" id="IPR004852">
    <property type="entry name" value="Di-haem_cyt_c_peroxidsae"/>
</dbReference>
<dbReference type="AlphaFoldDB" id="A0A1G7AMZ5"/>
<keyword evidence="2" id="KW-0813">Transport</keyword>
<comment type="PTM">
    <text evidence="11">Binds 2 heme groups per subunit.</text>
</comment>
<dbReference type="GO" id="GO:0009055">
    <property type="term" value="F:electron transfer activity"/>
    <property type="evidence" value="ECO:0007669"/>
    <property type="project" value="InterPro"/>
</dbReference>
<feature type="signal peptide" evidence="14">
    <location>
        <begin position="1"/>
        <end position="22"/>
    </location>
</feature>
<evidence type="ECO:0000256" key="5">
    <source>
        <dbReference type="ARBA" id="ARBA00022723"/>
    </source>
</evidence>
<dbReference type="GO" id="GO:0020037">
    <property type="term" value="F:heme binding"/>
    <property type="evidence" value="ECO:0007669"/>
    <property type="project" value="InterPro"/>
</dbReference>
<dbReference type="PROSITE" id="PS51007">
    <property type="entry name" value="CYTC"/>
    <property type="match status" value="2"/>
</dbReference>
<sequence>MKKPVSLLVLTACLLSTSLASAGDADLRATAKGLFKPIPATAAEIKANPHNDYKLRLGHMLYFEPRLSASQLISCQTCHNVGLAGADLQETSTGHGWQKGPRNAPTTYNAVFNTAQFWDGRAADLKEQAKGPVQASVEMNNKPAMVEKTLKSIPEYVDLFAKAFPGEKDPVNFENMAKAIELFEATLLTPNDGLDRFMAGDDKALTAEQKEGLQLFVDTGCAGCHDGVNLGGTDYFPFGVVEQPGAELLPPGDKGRFAVTNTSKDEYVFRSPALRNIALTAPYFHSGKVWSLQDAVAVMGSSQLGAELSEAQAVKITRFLEALSGDQPEVLHPVLPPSTASTPRPDLSALPTAAH</sequence>
<feature type="binding site" description="axial binding residue" evidence="12">
    <location>
        <position position="225"/>
    </location>
    <ligand>
        <name>heme c</name>
        <dbReference type="ChEBI" id="CHEBI:61717"/>
        <label>2</label>
    </ligand>
    <ligandPart>
        <name>Fe</name>
        <dbReference type="ChEBI" id="CHEBI:18248"/>
    </ligandPart>
</feature>
<evidence type="ECO:0000256" key="13">
    <source>
        <dbReference type="SAM" id="MobiDB-lite"/>
    </source>
</evidence>
<evidence type="ECO:0000256" key="1">
    <source>
        <dbReference type="ARBA" id="ARBA00004418"/>
    </source>
</evidence>
<feature type="domain" description="Cytochrome c" evidence="15">
    <location>
        <begin position="53"/>
        <end position="161"/>
    </location>
</feature>
<feature type="region of interest" description="Disordered" evidence="13">
    <location>
        <begin position="330"/>
        <end position="355"/>
    </location>
</feature>
<dbReference type="Pfam" id="PF03150">
    <property type="entry name" value="CCP_MauG"/>
    <property type="match status" value="1"/>
</dbReference>
<evidence type="ECO:0000256" key="3">
    <source>
        <dbReference type="ARBA" id="ARBA00022559"/>
    </source>
</evidence>
<evidence type="ECO:0000256" key="6">
    <source>
        <dbReference type="ARBA" id="ARBA00022729"/>
    </source>
</evidence>
<comment type="cofactor">
    <cofactor evidence="11">
        <name>heme</name>
        <dbReference type="ChEBI" id="CHEBI:30413"/>
    </cofactor>
    <text evidence="11">Binds 2 heme groups.</text>
</comment>
<feature type="binding site" description="covalent" evidence="11">
    <location>
        <position position="78"/>
    </location>
    <ligand>
        <name>heme c</name>
        <dbReference type="ChEBI" id="CHEBI:61717"/>
        <label>1</label>
    </ligand>
</feature>
<keyword evidence="9" id="KW-0560">Oxidoreductase</keyword>
<evidence type="ECO:0000256" key="7">
    <source>
        <dbReference type="ARBA" id="ARBA00022764"/>
    </source>
</evidence>
<evidence type="ECO:0000313" key="16">
    <source>
        <dbReference type="EMBL" id="SDE15256.1"/>
    </source>
</evidence>
<feature type="chain" id="PRO_5017301384" evidence="14">
    <location>
        <begin position="23"/>
        <end position="355"/>
    </location>
</feature>
<feature type="binding site" description="covalent" evidence="11">
    <location>
        <position position="221"/>
    </location>
    <ligand>
        <name>heme c</name>
        <dbReference type="ChEBI" id="CHEBI:61717"/>
        <label>2</label>
    </ligand>
</feature>